<accession>A0A371GSJ9</accession>
<dbReference type="PANTHER" id="PTHR48475">
    <property type="entry name" value="RIBONUCLEASE H"/>
    <property type="match status" value="1"/>
</dbReference>
<comment type="caution">
    <text evidence="1">The sequence shown here is derived from an EMBL/GenBank/DDBJ whole genome shotgun (WGS) entry which is preliminary data.</text>
</comment>
<evidence type="ECO:0000313" key="2">
    <source>
        <dbReference type="Proteomes" id="UP000257109"/>
    </source>
</evidence>
<organism evidence="1 2">
    <name type="scientific">Mucuna pruriens</name>
    <name type="common">Velvet bean</name>
    <name type="synonym">Dolichos pruriens</name>
    <dbReference type="NCBI Taxonomy" id="157652"/>
    <lineage>
        <taxon>Eukaryota</taxon>
        <taxon>Viridiplantae</taxon>
        <taxon>Streptophyta</taxon>
        <taxon>Embryophyta</taxon>
        <taxon>Tracheophyta</taxon>
        <taxon>Spermatophyta</taxon>
        <taxon>Magnoliopsida</taxon>
        <taxon>eudicotyledons</taxon>
        <taxon>Gunneridae</taxon>
        <taxon>Pentapetalae</taxon>
        <taxon>rosids</taxon>
        <taxon>fabids</taxon>
        <taxon>Fabales</taxon>
        <taxon>Fabaceae</taxon>
        <taxon>Papilionoideae</taxon>
        <taxon>50 kb inversion clade</taxon>
        <taxon>NPAAA clade</taxon>
        <taxon>indigoferoid/millettioid clade</taxon>
        <taxon>Phaseoleae</taxon>
        <taxon>Mucuna</taxon>
    </lineage>
</organism>
<evidence type="ECO:0008006" key="3">
    <source>
        <dbReference type="Google" id="ProtNLM"/>
    </source>
</evidence>
<dbReference type="OrthoDB" id="1690717at2759"/>
<dbReference type="Proteomes" id="UP000257109">
    <property type="component" value="Unassembled WGS sequence"/>
</dbReference>
<evidence type="ECO:0000313" key="1">
    <source>
        <dbReference type="EMBL" id="RDX93522.1"/>
    </source>
</evidence>
<sequence>MAHCQHLDQDKTEADGKPWYHDIKENLEKGAYPLGVTENDKRMLMRLATGFFLSGAILYKRGTYLTFLRCVADREAKEIMKEVHEGAFGTHANGHALARKILRASYYWT</sequence>
<dbReference type="PANTHER" id="PTHR48475:SF1">
    <property type="entry name" value="RNASE H TYPE-1 DOMAIN-CONTAINING PROTEIN"/>
    <property type="match status" value="1"/>
</dbReference>
<keyword evidence="2" id="KW-1185">Reference proteome</keyword>
<proteinExistence type="predicted"/>
<dbReference type="EMBL" id="QJKJ01004596">
    <property type="protein sequence ID" value="RDX93522.1"/>
    <property type="molecule type" value="Genomic_DNA"/>
</dbReference>
<protein>
    <recommendedName>
        <fullName evidence="3">Integrase zinc-binding domain-containing protein</fullName>
    </recommendedName>
</protein>
<gene>
    <name evidence="1" type="ORF">CR513_24200</name>
</gene>
<feature type="non-terminal residue" evidence="1">
    <location>
        <position position="1"/>
    </location>
</feature>
<name>A0A371GSJ9_MUCPR</name>
<dbReference type="AlphaFoldDB" id="A0A371GSJ9"/>
<reference evidence="1" key="1">
    <citation type="submission" date="2018-05" db="EMBL/GenBank/DDBJ databases">
        <title>Draft genome of Mucuna pruriens seed.</title>
        <authorList>
            <person name="Nnadi N.E."/>
            <person name="Vos R."/>
            <person name="Hasami M.H."/>
            <person name="Devisetty U.K."/>
            <person name="Aguiy J.C."/>
        </authorList>
    </citation>
    <scope>NUCLEOTIDE SEQUENCE [LARGE SCALE GENOMIC DNA]</scope>
    <source>
        <strain evidence="1">JCA_2017</strain>
    </source>
</reference>